<name>A0A6T1M4F4_9DINO</name>
<reference evidence="2" key="1">
    <citation type="submission" date="2021-01" db="EMBL/GenBank/DDBJ databases">
        <authorList>
            <person name="Corre E."/>
            <person name="Pelletier E."/>
            <person name="Niang G."/>
            <person name="Scheremetjew M."/>
            <person name="Finn R."/>
            <person name="Kale V."/>
            <person name="Holt S."/>
            <person name="Cochrane G."/>
            <person name="Meng A."/>
            <person name="Brown T."/>
            <person name="Cohen L."/>
        </authorList>
    </citation>
    <scope>NUCLEOTIDE SEQUENCE</scope>
    <source>
        <strain evidence="2">CCMP3105</strain>
    </source>
</reference>
<protein>
    <recommendedName>
        <fullName evidence="4">Phospholipase B-like</fullName>
    </recommendedName>
</protein>
<evidence type="ECO:0000313" key="3">
    <source>
        <dbReference type="EMBL" id="CAE4658904.1"/>
    </source>
</evidence>
<dbReference type="EMBL" id="HBNR01081718">
    <property type="protein sequence ID" value="CAE4658904.1"/>
    <property type="molecule type" value="Transcribed_RNA"/>
</dbReference>
<dbReference type="EMBL" id="HBNR01081717">
    <property type="protein sequence ID" value="CAE4658903.1"/>
    <property type="molecule type" value="Transcribed_RNA"/>
</dbReference>
<evidence type="ECO:0000256" key="1">
    <source>
        <dbReference type="SAM" id="SignalP"/>
    </source>
</evidence>
<evidence type="ECO:0008006" key="4">
    <source>
        <dbReference type="Google" id="ProtNLM"/>
    </source>
</evidence>
<feature type="signal peptide" evidence="1">
    <location>
        <begin position="1"/>
        <end position="17"/>
    </location>
</feature>
<dbReference type="AlphaFoldDB" id="A0A6T1M4F4"/>
<keyword evidence="1" id="KW-0732">Signal</keyword>
<gene>
    <name evidence="2" type="ORF">AMON00008_LOCUS58448</name>
    <name evidence="3" type="ORF">AMON00008_LOCUS58449</name>
</gene>
<accession>A0A6T1M4F4</accession>
<proteinExistence type="predicted"/>
<organism evidence="2">
    <name type="scientific">Alexandrium monilatum</name>
    <dbReference type="NCBI Taxonomy" id="311494"/>
    <lineage>
        <taxon>Eukaryota</taxon>
        <taxon>Sar</taxon>
        <taxon>Alveolata</taxon>
        <taxon>Dinophyceae</taxon>
        <taxon>Gonyaulacales</taxon>
        <taxon>Pyrocystaceae</taxon>
        <taxon>Alexandrium</taxon>
    </lineage>
</organism>
<evidence type="ECO:0000313" key="2">
    <source>
        <dbReference type="EMBL" id="CAE4658903.1"/>
    </source>
</evidence>
<feature type="chain" id="PRO_5036191597" description="Phospholipase B-like" evidence="1">
    <location>
        <begin position="18"/>
        <end position="302"/>
    </location>
</feature>
<sequence>MSSAVLWLAVLSALTAALRGGLLPKWLPGMNPFPAAKPGICTEDDQKSKSWAVPDVIIQWGDRRSATTLQFQTLCAAMLLMHSSEPEKVICHYWNGTIVWDVLLSNCYFGTYWVMKTHNSTAVRDFASVTFGRRIWFFATAMSTWDAQFVPWVLGVPVKYVQTMRQLSLKGYFIVTEYQRIFGLSDDQLEVLLQYMRYWHTLRQCCGRQMSFDFRFSLLNRTWRRHKKSSSMYHACEAYDIGAVERAVMNTRLITEHAVVPYVLKRASLIDGEFNGTWCTWYLRQVACQKLEGQWGPFEPYC</sequence>